<feature type="region of interest" description="Disordered" evidence="1">
    <location>
        <begin position="137"/>
        <end position="158"/>
    </location>
</feature>
<evidence type="ECO:0000313" key="4">
    <source>
        <dbReference type="Proteomes" id="UP000018467"/>
    </source>
</evidence>
<dbReference type="Bgee" id="ENSAMXG00000029814">
    <property type="expression patterns" value="Expressed in camera-type eye and 2 other cell types or tissues"/>
</dbReference>
<dbReference type="Pfam" id="PF02023">
    <property type="entry name" value="SCAN"/>
    <property type="match status" value="1"/>
</dbReference>
<dbReference type="AlphaFoldDB" id="A0A3B1IRR8"/>
<reference evidence="3" key="4">
    <citation type="submission" date="2025-09" db="UniProtKB">
        <authorList>
            <consortium name="Ensembl"/>
        </authorList>
    </citation>
    <scope>IDENTIFICATION</scope>
</reference>
<dbReference type="Gene3D" id="1.10.4020.10">
    <property type="entry name" value="DNA breaking-rejoining enzymes"/>
    <property type="match status" value="1"/>
</dbReference>
<reference evidence="3" key="3">
    <citation type="submission" date="2025-08" db="UniProtKB">
        <authorList>
            <consortium name="Ensembl"/>
        </authorList>
    </citation>
    <scope>IDENTIFICATION</scope>
</reference>
<accession>A0A3B1IRR8</accession>
<dbReference type="Proteomes" id="UP000018467">
    <property type="component" value="Unassembled WGS sequence"/>
</dbReference>
<feature type="domain" description="SCAN box" evidence="2">
    <location>
        <begin position="53"/>
        <end position="129"/>
    </location>
</feature>
<evidence type="ECO:0000313" key="3">
    <source>
        <dbReference type="Ensembl" id="ENSAMXP00000032658.1"/>
    </source>
</evidence>
<dbReference type="SMART" id="SM00431">
    <property type="entry name" value="SCAN"/>
    <property type="match status" value="1"/>
</dbReference>
<evidence type="ECO:0000259" key="2">
    <source>
        <dbReference type="PROSITE" id="PS50804"/>
    </source>
</evidence>
<reference evidence="4" key="2">
    <citation type="journal article" date="2014" name="Nat. Commun.">
        <title>The cavefish genome reveals candidate genes for eye loss.</title>
        <authorList>
            <person name="McGaugh S.E."/>
            <person name="Gross J.B."/>
            <person name="Aken B."/>
            <person name="Blin M."/>
            <person name="Borowsky R."/>
            <person name="Chalopin D."/>
            <person name="Hinaux H."/>
            <person name="Jeffery W.R."/>
            <person name="Keene A."/>
            <person name="Ma L."/>
            <person name="Minx P."/>
            <person name="Murphy D."/>
            <person name="O'Quin K.E."/>
            <person name="Retaux S."/>
            <person name="Rohner N."/>
            <person name="Searle S.M."/>
            <person name="Stahl B.A."/>
            <person name="Tabin C."/>
            <person name="Volff J.N."/>
            <person name="Yoshizawa M."/>
            <person name="Warren W.C."/>
        </authorList>
    </citation>
    <scope>NUCLEOTIDE SEQUENCE [LARGE SCALE GENOMIC DNA]</scope>
    <source>
        <strain evidence="4">female</strain>
    </source>
</reference>
<dbReference type="InterPro" id="IPR038269">
    <property type="entry name" value="SCAN_sf"/>
</dbReference>
<dbReference type="Ensembl" id="ENSAMXT00000035722.1">
    <property type="protein sequence ID" value="ENSAMXP00000032658.1"/>
    <property type="gene ID" value="ENSAMXG00000029814.1"/>
</dbReference>
<dbReference type="GeneTree" id="ENSGT00940000177526"/>
<proteinExistence type="predicted"/>
<evidence type="ECO:0000256" key="1">
    <source>
        <dbReference type="SAM" id="MobiDB-lite"/>
    </source>
</evidence>
<feature type="compositionally biased region" description="Basic and acidic residues" evidence="1">
    <location>
        <begin position="137"/>
        <end position="151"/>
    </location>
</feature>
<name>A0A3B1IRR8_ASTMX</name>
<dbReference type="PROSITE" id="PS50804">
    <property type="entry name" value="SCAN_BOX"/>
    <property type="match status" value="1"/>
</dbReference>
<dbReference type="InParanoid" id="A0A3B1IRR8"/>
<organism evidence="3 4">
    <name type="scientific">Astyanax mexicanus</name>
    <name type="common">Blind cave fish</name>
    <name type="synonym">Astyanax fasciatus mexicanus</name>
    <dbReference type="NCBI Taxonomy" id="7994"/>
    <lineage>
        <taxon>Eukaryota</taxon>
        <taxon>Metazoa</taxon>
        <taxon>Chordata</taxon>
        <taxon>Craniata</taxon>
        <taxon>Vertebrata</taxon>
        <taxon>Euteleostomi</taxon>
        <taxon>Actinopterygii</taxon>
        <taxon>Neopterygii</taxon>
        <taxon>Teleostei</taxon>
        <taxon>Ostariophysi</taxon>
        <taxon>Characiformes</taxon>
        <taxon>Characoidei</taxon>
        <taxon>Acestrorhamphidae</taxon>
        <taxon>Acestrorhamphinae</taxon>
        <taxon>Astyanax</taxon>
    </lineage>
</organism>
<reference evidence="4" key="1">
    <citation type="submission" date="2013-03" db="EMBL/GenBank/DDBJ databases">
        <authorList>
            <person name="Jeffery W."/>
            <person name="Warren W."/>
            <person name="Wilson R.K."/>
        </authorList>
    </citation>
    <scope>NUCLEOTIDE SEQUENCE</scope>
    <source>
        <strain evidence="4">female</strain>
    </source>
</reference>
<keyword evidence="4" id="KW-1185">Reference proteome</keyword>
<dbReference type="SUPFAM" id="SSF47353">
    <property type="entry name" value="Retrovirus capsid dimerization domain-like"/>
    <property type="match status" value="1"/>
</dbReference>
<dbReference type="InterPro" id="IPR003309">
    <property type="entry name" value="SCAN_dom"/>
</dbReference>
<sequence length="158" mass="18205">MKVQLGGMFYRGPRRRRVHTSVSHFLIQEIPSEPTRSAPLAVVTFTRAAAAEFHRWKYRHTDSPRVQMSQLLRITRRWLQPDRMTVAGIIERIAMDRFLRSLPGELQKSVGWKDPASSKEMVEATEAAESVLAINRHERREAPAPAPRREFTVQSLSM</sequence>
<protein>
    <recommendedName>
        <fullName evidence="2">SCAN box domain-containing protein</fullName>
    </recommendedName>
</protein>